<dbReference type="GeneID" id="300080745"/>
<name>A0ABY5ADE3_9GAMM</name>
<evidence type="ECO:0000313" key="2">
    <source>
        <dbReference type="Proteomes" id="UP001054897"/>
    </source>
</evidence>
<dbReference type="RefSeq" id="WP_129484228.1">
    <property type="nucleotide sequence ID" value="NZ_CP099397.1"/>
</dbReference>
<organism evidence="1 2">
    <name type="scientific">Ectopseudomonas hydrolytica</name>
    <dbReference type="NCBI Taxonomy" id="2493633"/>
    <lineage>
        <taxon>Bacteria</taxon>
        <taxon>Pseudomonadati</taxon>
        <taxon>Pseudomonadota</taxon>
        <taxon>Gammaproteobacteria</taxon>
        <taxon>Pseudomonadales</taxon>
        <taxon>Pseudomonadaceae</taxon>
        <taxon>Ectopseudomonas</taxon>
    </lineage>
</organism>
<sequence length="142" mass="16776">MENLTILVSILVAFVAWREWFTNKQRLKHELFDRRYSVYEQITSFMASIVIEGGVPPNKDIEFLQKTKQAYFVFGCASWVKYLVDDIYKKAVTLQALEGTLPGLQGEDRKKNLHEQTQIKLWFSQELKEIDEKFEQFFKLST</sequence>
<protein>
    <submittedName>
        <fullName evidence="1">Uncharacterized protein</fullName>
    </submittedName>
</protein>
<keyword evidence="2" id="KW-1185">Reference proteome</keyword>
<dbReference type="Proteomes" id="UP001054897">
    <property type="component" value="Chromosome"/>
</dbReference>
<gene>
    <name evidence="1" type="ORF">L1F06_007190</name>
</gene>
<reference evidence="1" key="1">
    <citation type="submission" date="2022-06" db="EMBL/GenBank/DDBJ databases">
        <title>Complete genome of Pseudomonas hydrolytica DSWY01T.</title>
        <authorList>
            <person name="Jung J."/>
            <person name="Jeon C.O."/>
        </authorList>
    </citation>
    <scope>NUCLEOTIDE SEQUENCE</scope>
    <source>
        <strain evidence="1">DSWY01</strain>
    </source>
</reference>
<accession>A0ABY5ADE3</accession>
<dbReference type="EMBL" id="CP099397">
    <property type="protein sequence ID" value="USR41211.1"/>
    <property type="molecule type" value="Genomic_DNA"/>
</dbReference>
<evidence type="ECO:0000313" key="1">
    <source>
        <dbReference type="EMBL" id="USR41211.1"/>
    </source>
</evidence>
<proteinExistence type="predicted"/>